<proteinExistence type="inferred from homology"/>
<dbReference type="PANTHER" id="PTHR11205">
    <property type="entry name" value="RIBOSOMAL PROTEIN S7"/>
    <property type="match status" value="1"/>
</dbReference>
<evidence type="ECO:0000259" key="4">
    <source>
        <dbReference type="Pfam" id="PF00177"/>
    </source>
</evidence>
<dbReference type="EMBL" id="KN832580">
    <property type="protein sequence ID" value="KII83231.1"/>
    <property type="molecule type" value="Genomic_DNA"/>
</dbReference>
<accession>A0A0C9SK72</accession>
<dbReference type="GO" id="GO:1990904">
    <property type="term" value="C:ribonucleoprotein complex"/>
    <property type="evidence" value="ECO:0007669"/>
    <property type="project" value="UniProtKB-KW"/>
</dbReference>
<organism evidence="5 6">
    <name type="scientific">Plicaturopsis crispa FD-325 SS-3</name>
    <dbReference type="NCBI Taxonomy" id="944288"/>
    <lineage>
        <taxon>Eukaryota</taxon>
        <taxon>Fungi</taxon>
        <taxon>Dikarya</taxon>
        <taxon>Basidiomycota</taxon>
        <taxon>Agaricomycotina</taxon>
        <taxon>Agaricomycetes</taxon>
        <taxon>Agaricomycetidae</taxon>
        <taxon>Amylocorticiales</taxon>
        <taxon>Amylocorticiaceae</taxon>
        <taxon>Plicatura</taxon>
        <taxon>Plicaturopsis crispa</taxon>
    </lineage>
</organism>
<keyword evidence="6" id="KW-1185">Reference proteome</keyword>
<evidence type="ECO:0000256" key="3">
    <source>
        <dbReference type="ARBA" id="ARBA00023274"/>
    </source>
</evidence>
<dbReference type="Gene3D" id="1.10.455.10">
    <property type="entry name" value="Ribosomal protein S7 domain"/>
    <property type="match status" value="1"/>
</dbReference>
<sequence length="229" mass="25219">MSTYIRPVVSKTFARPIPRRAVARWARTLSTAPSSSDNAIVNESLNVLGNITGGGIFAPDALALPPTPVAPSTRPAWQQDEPVLTIPPAEDPLLHFLASMVLQDGKRKRASRLISRVLLYIHAYTRAPPLPILRAAIFAVAPALKTKSMKRTKTKTVQMPSVLNERQRISIGLRWILKASNGKPGKTLEERLARELIAVIQETSEALKMKTEVHRAAMINRGEVPKTRS</sequence>
<gene>
    <name evidence="5" type="ORF">PLICRDRAFT_180635</name>
</gene>
<dbReference type="GO" id="GO:0005840">
    <property type="term" value="C:ribosome"/>
    <property type="evidence" value="ECO:0007669"/>
    <property type="project" value="UniProtKB-KW"/>
</dbReference>
<dbReference type="Proteomes" id="UP000053263">
    <property type="component" value="Unassembled WGS sequence"/>
</dbReference>
<protein>
    <recommendedName>
        <fullName evidence="4">Small ribosomal subunit protein uS7 domain-containing protein</fullName>
    </recommendedName>
</protein>
<name>A0A0C9SK72_PLICR</name>
<comment type="similarity">
    <text evidence="1">Belongs to the universal ribosomal protein uS7 family.</text>
</comment>
<dbReference type="InterPro" id="IPR023798">
    <property type="entry name" value="Ribosomal_uS7_dom"/>
</dbReference>
<evidence type="ECO:0000256" key="1">
    <source>
        <dbReference type="ARBA" id="ARBA00007151"/>
    </source>
</evidence>
<dbReference type="GO" id="GO:0006412">
    <property type="term" value="P:translation"/>
    <property type="evidence" value="ECO:0007669"/>
    <property type="project" value="InterPro"/>
</dbReference>
<dbReference type="InterPro" id="IPR000235">
    <property type="entry name" value="Ribosomal_uS7"/>
</dbReference>
<keyword evidence="2" id="KW-0689">Ribosomal protein</keyword>
<dbReference type="Pfam" id="PF00177">
    <property type="entry name" value="Ribosomal_S7"/>
    <property type="match status" value="1"/>
</dbReference>
<dbReference type="SUPFAM" id="SSF47973">
    <property type="entry name" value="Ribosomal protein S7"/>
    <property type="match status" value="1"/>
</dbReference>
<dbReference type="AlphaFoldDB" id="A0A0C9SK72"/>
<feature type="domain" description="Small ribosomal subunit protein uS7" evidence="4">
    <location>
        <begin position="81"/>
        <end position="221"/>
    </location>
</feature>
<keyword evidence="3" id="KW-0687">Ribonucleoprotein</keyword>
<reference evidence="5 6" key="1">
    <citation type="submission" date="2014-06" db="EMBL/GenBank/DDBJ databases">
        <title>Evolutionary Origins and Diversification of the Mycorrhizal Mutualists.</title>
        <authorList>
            <consortium name="DOE Joint Genome Institute"/>
            <consortium name="Mycorrhizal Genomics Consortium"/>
            <person name="Kohler A."/>
            <person name="Kuo A."/>
            <person name="Nagy L.G."/>
            <person name="Floudas D."/>
            <person name="Copeland A."/>
            <person name="Barry K.W."/>
            <person name="Cichocki N."/>
            <person name="Veneault-Fourrey C."/>
            <person name="LaButti K."/>
            <person name="Lindquist E.A."/>
            <person name="Lipzen A."/>
            <person name="Lundell T."/>
            <person name="Morin E."/>
            <person name="Murat C."/>
            <person name="Riley R."/>
            <person name="Ohm R."/>
            <person name="Sun H."/>
            <person name="Tunlid A."/>
            <person name="Henrissat B."/>
            <person name="Grigoriev I.V."/>
            <person name="Hibbett D.S."/>
            <person name="Martin F."/>
        </authorList>
    </citation>
    <scope>NUCLEOTIDE SEQUENCE [LARGE SCALE GENOMIC DNA]</scope>
    <source>
        <strain evidence="5 6">FD-325 SS-3</strain>
    </source>
</reference>
<dbReference type="InterPro" id="IPR047988">
    <property type="entry name" value="Ribosomal_uS7m_fungi"/>
</dbReference>
<evidence type="ECO:0000256" key="2">
    <source>
        <dbReference type="ARBA" id="ARBA00022980"/>
    </source>
</evidence>
<dbReference type="OrthoDB" id="9972728at2759"/>
<evidence type="ECO:0000313" key="5">
    <source>
        <dbReference type="EMBL" id="KII83231.1"/>
    </source>
</evidence>
<dbReference type="HOGENOM" id="CLU_072226_2_1_1"/>
<dbReference type="CDD" id="cd14868">
    <property type="entry name" value="uS7_Mitochondria_Fungi"/>
    <property type="match status" value="1"/>
</dbReference>
<evidence type="ECO:0000313" key="6">
    <source>
        <dbReference type="Proteomes" id="UP000053263"/>
    </source>
</evidence>
<dbReference type="InterPro" id="IPR036823">
    <property type="entry name" value="Ribosomal_uS7_dom_sf"/>
</dbReference>